<dbReference type="PANTHER" id="PTHR30121:SF6">
    <property type="entry name" value="SLR6007 PROTEIN"/>
    <property type="match status" value="1"/>
</dbReference>
<dbReference type="Proteomes" id="UP000238163">
    <property type="component" value="Unassembled WGS sequence"/>
</dbReference>
<dbReference type="EMBL" id="NWTN01000011">
    <property type="protein sequence ID" value="PRQ66517.1"/>
    <property type="molecule type" value="Genomic_DNA"/>
</dbReference>
<dbReference type="RefSeq" id="WP_096444167.1">
    <property type="nucleotide sequence ID" value="NZ_NWTN01000011.1"/>
</dbReference>
<reference evidence="3 4" key="1">
    <citation type="submission" date="2017-09" db="EMBL/GenBank/DDBJ databases">
        <authorList>
            <person name="Girard L."/>
            <person name="Lami R."/>
            <person name="Suzuki M."/>
            <person name="Baudart J."/>
        </authorList>
    </citation>
    <scope>NUCLEOTIDE SEQUENCE [LARGE SCALE GENOMIC DNA]</scope>
    <source>
        <strain evidence="3 4">17LN0615E</strain>
    </source>
</reference>
<feature type="domain" description="CagE TrbE VirB component of type IV transporter system central" evidence="2">
    <location>
        <begin position="175"/>
        <end position="359"/>
    </location>
</feature>
<evidence type="ECO:0000313" key="4">
    <source>
        <dbReference type="Proteomes" id="UP000238163"/>
    </source>
</evidence>
<evidence type="ECO:0000259" key="2">
    <source>
        <dbReference type="Pfam" id="PF03135"/>
    </source>
</evidence>
<dbReference type="Gene3D" id="3.40.50.300">
    <property type="entry name" value="P-loop containing nucleotide triphosphate hydrolases"/>
    <property type="match status" value="1"/>
</dbReference>
<gene>
    <name evidence="3" type="ORF">COR51_16415</name>
</gene>
<dbReference type="Pfam" id="PF03135">
    <property type="entry name" value="CagE_TrbE_VirB"/>
    <property type="match status" value="1"/>
</dbReference>
<evidence type="ECO:0000313" key="3">
    <source>
        <dbReference type="EMBL" id="PRQ66517.1"/>
    </source>
</evidence>
<sequence>MSMNGLKTIPLAERLPQYGYPINREMIALDDSKVMATLSLGGIPFEAESKHTLKQAFELVKNILNILAKKHGSKLGVWTHIIKRKDTFNEHYAFESDFMQRFSDRYLKAFSGTNFYRVRYYLTFVLNYKDSLTEGEAALADIIKTVTAALKGFDCRVLQVVESVTPDGASTHYHCEHTAFLAFLLNYNDQPKPLSTDKVKEQITHSDWHFGHDLLEVRNTNNETAKFATFFEVGSFPIATELGMWDFILNQPCEFILTQSMILMQGLKAQKMLDKQANLIASSDSVEHELIELQQARDYVAAEAISFGDYHASLAVIGDSPEQVITDSADLNGEFLTTGTELRRANLKSQFTFLSALPASKERIKPMPKTTTNLACTWSLHNYSTGKATGNPIGDGRAVMPLKTLSNSLFYFNCHASKLGKNVTGEKYAGHTMILGASGAGKTTFEGVLTGFLTRFEQQIFCIDYKRSTELFIRAFGGEYFAIKEGMDTGINPFQLEHTPKLVSFLNRLVCRLAQDHQGHLSIQNEQEIKDAIDSVMRFDLANRSLSMMLQSIQDPDLRMRLSKWCRSEGGKLAWCLDSPSNVFNPQHMERVGFDSTLLLEKDSSGHVHPASEPILACLFFLKELMQSSGKLLQTIVEEFWMPANFPLTKEVMKRALKTGRLMNEFMVLSSQSPEDAITCDIFPAIVQQTATKVYLPNPDAEYDAYKRCNLTDGEFTKLKALDKLSRIMLIKQSNISCFTKLDLAGFDAFLPVISATTDDITLCETIREELGDDPNLWIPELLKRRPKT</sequence>
<accession>A0ABX5DAD8</accession>
<proteinExistence type="inferred from homology"/>
<name>A0ABX5DAD8_9VIBR</name>
<organism evidence="3 4">
    <name type="scientific">Vibrio mediterranei</name>
    <dbReference type="NCBI Taxonomy" id="689"/>
    <lineage>
        <taxon>Bacteria</taxon>
        <taxon>Pseudomonadati</taxon>
        <taxon>Pseudomonadota</taxon>
        <taxon>Gammaproteobacteria</taxon>
        <taxon>Vibrionales</taxon>
        <taxon>Vibrionaceae</taxon>
        <taxon>Vibrio</taxon>
    </lineage>
</organism>
<dbReference type="SUPFAM" id="SSF52540">
    <property type="entry name" value="P-loop containing nucleoside triphosphate hydrolases"/>
    <property type="match status" value="1"/>
</dbReference>
<evidence type="ECO:0000256" key="1">
    <source>
        <dbReference type="ARBA" id="ARBA00006512"/>
    </source>
</evidence>
<comment type="caution">
    <text evidence="3">The sequence shown here is derived from an EMBL/GenBank/DDBJ whole genome shotgun (WGS) entry which is preliminary data.</text>
</comment>
<dbReference type="InterPro" id="IPR051162">
    <property type="entry name" value="T4SS_component"/>
</dbReference>
<protein>
    <submittedName>
        <fullName evidence="3">Conjugal transfer protein TraE</fullName>
    </submittedName>
</protein>
<keyword evidence="4" id="KW-1185">Reference proteome</keyword>
<dbReference type="PANTHER" id="PTHR30121">
    <property type="entry name" value="UNCHARACTERIZED PROTEIN YJGR-RELATED"/>
    <property type="match status" value="1"/>
</dbReference>
<dbReference type="InterPro" id="IPR018145">
    <property type="entry name" value="CagE_TrbE_VirB_cntrl_dom"/>
</dbReference>
<comment type="similarity">
    <text evidence="1">Belongs to the TrbE/VirB4 family.</text>
</comment>
<dbReference type="InterPro" id="IPR027417">
    <property type="entry name" value="P-loop_NTPase"/>
</dbReference>
<reference evidence="3 4" key="2">
    <citation type="submission" date="2018-03" db="EMBL/GenBank/DDBJ databases">
        <title>Genetic Diversity and Phenotypic Plasticity of AHL Mediated Quorum Sensing in Environmental Strains of Vibrio mediterranei.</title>
        <authorList>
            <person name="Lantoine F."/>
            <person name="Vouve F."/>
        </authorList>
    </citation>
    <scope>NUCLEOTIDE SEQUENCE [LARGE SCALE GENOMIC DNA]</scope>
    <source>
        <strain evidence="3 4">17LN0615E</strain>
    </source>
</reference>